<dbReference type="EMBL" id="KZ826342">
    <property type="protein sequence ID" value="PYI07379.1"/>
    <property type="molecule type" value="Genomic_DNA"/>
</dbReference>
<sequence>MSTPGESPASSGAPSGTPEGSASSGAPAGTPEGSASSGAPAGTPEGSASSGAPAGTPEGPELSGAPAVTYEESAQSGAPASNPTPDQEGTRPDTQGGAATGDMTSPAPTASGAGQSGVNLRTTSGTRSSDPDRVIDARVNRARNNRDTGNTRTRPAGTRARNRGAAMLSTISGTRSSTATGRPLDRETAFRTTDIGFDTEAQFLRHNGQPDYLEDSGNESDEPMPDADPMRSDIANLDDGQAMRIVRALARCDNIEDIIYRLKSALPANVSISLKEASALCQEGMEDPQYWDAANDAYQMLEEAFQAGLDPDWYYQRGGPSTLHWKLHRFHMDAYSQATQHLKTIAKGTRQRRQAAMYFIFNLNATLEERNLNVGLHEDVGIIDLDSFFGIWETIGEAQNNNDWELGKRALRDFCKDRQYPTGWGDIYPPRQESRASQSQSTQSRRTRARTRSQTQMRDTRSPPPPRRIAQAIAITERTVTRYNQPGFTCSGEEILYVQELGKDRARFVTRGNGKVRLVACSAAGGKLALEGASNKPKVLKSEDEINNIRNRLRQGGQYGLSFVAISDWEPEREMLPLMVVGFYYQADRNAQKEECAISRSNLYKILSKQVGEKMITEAMDRPGMELRDALESCLGY</sequence>
<feature type="compositionally biased region" description="Polar residues" evidence="1">
    <location>
        <begin position="72"/>
        <end position="87"/>
    </location>
</feature>
<dbReference type="AlphaFoldDB" id="A0A319EYE8"/>
<evidence type="ECO:0000256" key="1">
    <source>
        <dbReference type="SAM" id="MobiDB-lite"/>
    </source>
</evidence>
<name>A0A319EYE8_ASPSB</name>
<proteinExistence type="predicted"/>
<feature type="compositionally biased region" description="Low complexity" evidence="1">
    <location>
        <begin position="1"/>
        <end position="61"/>
    </location>
</feature>
<accession>A0A319EYE8</accession>
<feature type="compositionally biased region" description="Polar residues" evidence="1">
    <location>
        <begin position="169"/>
        <end position="180"/>
    </location>
</feature>
<feature type="compositionally biased region" description="Basic and acidic residues" evidence="1">
    <location>
        <begin position="129"/>
        <end position="139"/>
    </location>
</feature>
<feature type="region of interest" description="Disordered" evidence="1">
    <location>
        <begin position="208"/>
        <end position="227"/>
    </location>
</feature>
<keyword evidence="3" id="KW-1185">Reference proteome</keyword>
<dbReference type="OrthoDB" id="4409343at2759"/>
<feature type="compositionally biased region" description="Low complexity" evidence="1">
    <location>
        <begin position="435"/>
        <end position="444"/>
    </location>
</feature>
<evidence type="ECO:0000313" key="2">
    <source>
        <dbReference type="EMBL" id="PYI07379.1"/>
    </source>
</evidence>
<gene>
    <name evidence="2" type="ORF">BO78DRAFT_417752</name>
</gene>
<feature type="region of interest" description="Disordered" evidence="1">
    <location>
        <begin position="422"/>
        <end position="469"/>
    </location>
</feature>
<dbReference type="STRING" id="1448318.A0A319EYE8"/>
<feature type="compositionally biased region" description="Acidic residues" evidence="1">
    <location>
        <begin position="212"/>
        <end position="225"/>
    </location>
</feature>
<feature type="region of interest" description="Disordered" evidence="1">
    <location>
        <begin position="1"/>
        <end position="193"/>
    </location>
</feature>
<organism evidence="2 3">
    <name type="scientific">Aspergillus sclerotiicarbonarius (strain CBS 121057 / IBT 28362)</name>
    <dbReference type="NCBI Taxonomy" id="1448318"/>
    <lineage>
        <taxon>Eukaryota</taxon>
        <taxon>Fungi</taxon>
        <taxon>Dikarya</taxon>
        <taxon>Ascomycota</taxon>
        <taxon>Pezizomycotina</taxon>
        <taxon>Eurotiomycetes</taxon>
        <taxon>Eurotiomycetidae</taxon>
        <taxon>Eurotiales</taxon>
        <taxon>Aspergillaceae</taxon>
        <taxon>Aspergillus</taxon>
        <taxon>Aspergillus subgen. Circumdati</taxon>
    </lineage>
</organism>
<reference evidence="2 3" key="1">
    <citation type="submission" date="2018-02" db="EMBL/GenBank/DDBJ databases">
        <title>The genomes of Aspergillus section Nigri reveals drivers in fungal speciation.</title>
        <authorList>
            <consortium name="DOE Joint Genome Institute"/>
            <person name="Vesth T.C."/>
            <person name="Nybo J."/>
            <person name="Theobald S."/>
            <person name="Brandl J."/>
            <person name="Frisvad J.C."/>
            <person name="Nielsen K.F."/>
            <person name="Lyhne E.K."/>
            <person name="Kogle M.E."/>
            <person name="Kuo A."/>
            <person name="Riley R."/>
            <person name="Clum A."/>
            <person name="Nolan M."/>
            <person name="Lipzen A."/>
            <person name="Salamov A."/>
            <person name="Henrissat B."/>
            <person name="Wiebenga A."/>
            <person name="De vries R.P."/>
            <person name="Grigoriev I.V."/>
            <person name="Mortensen U.H."/>
            <person name="Andersen M.R."/>
            <person name="Baker S.E."/>
        </authorList>
    </citation>
    <scope>NUCLEOTIDE SEQUENCE [LARGE SCALE GENOMIC DNA]</scope>
    <source>
        <strain evidence="2 3">CBS 121057</strain>
    </source>
</reference>
<feature type="compositionally biased region" description="Polar residues" evidence="1">
    <location>
        <begin position="102"/>
        <end position="128"/>
    </location>
</feature>
<dbReference type="VEuPathDB" id="FungiDB:BO78DRAFT_417752"/>
<dbReference type="Proteomes" id="UP000248423">
    <property type="component" value="Unassembled WGS sequence"/>
</dbReference>
<evidence type="ECO:0000313" key="3">
    <source>
        <dbReference type="Proteomes" id="UP000248423"/>
    </source>
</evidence>
<protein>
    <submittedName>
        <fullName evidence="2">Uncharacterized protein</fullName>
    </submittedName>
</protein>